<dbReference type="PANTHER" id="PTHR10131">
    <property type="entry name" value="TNF RECEPTOR ASSOCIATED FACTOR"/>
    <property type="match status" value="1"/>
</dbReference>
<evidence type="ECO:0000259" key="1">
    <source>
        <dbReference type="PROSITE" id="PS50144"/>
    </source>
</evidence>
<dbReference type="InterPro" id="IPR002083">
    <property type="entry name" value="MATH/TRAF_dom"/>
</dbReference>
<dbReference type="InterPro" id="IPR049342">
    <property type="entry name" value="TRAF1-6_MATH_dom"/>
</dbReference>
<dbReference type="SUPFAM" id="SSF49599">
    <property type="entry name" value="TRAF domain-like"/>
    <property type="match status" value="1"/>
</dbReference>
<dbReference type="AlphaFoldDB" id="A0A814H7U3"/>
<dbReference type="PROSITE" id="PS50144">
    <property type="entry name" value="MATH"/>
    <property type="match status" value="1"/>
</dbReference>
<protein>
    <recommendedName>
        <fullName evidence="1">MATH domain-containing protein</fullName>
    </recommendedName>
</protein>
<name>A0A814H7U3_ADIRI</name>
<evidence type="ECO:0000313" key="2">
    <source>
        <dbReference type="EMBL" id="CAF1007073.1"/>
    </source>
</evidence>
<gene>
    <name evidence="2" type="ORF">XAT740_LOCUS13520</name>
</gene>
<feature type="domain" description="MATH" evidence="1">
    <location>
        <begin position="113"/>
        <end position="260"/>
    </location>
</feature>
<dbReference type="GO" id="GO:0043122">
    <property type="term" value="P:regulation of canonical NF-kappaB signal transduction"/>
    <property type="evidence" value="ECO:0007669"/>
    <property type="project" value="TreeGrafter"/>
</dbReference>
<dbReference type="EMBL" id="CAJNOR010000786">
    <property type="protein sequence ID" value="CAF1007073.1"/>
    <property type="molecule type" value="Genomic_DNA"/>
</dbReference>
<dbReference type="PANTHER" id="PTHR10131:SF94">
    <property type="entry name" value="TNF RECEPTOR-ASSOCIATED FACTOR 4"/>
    <property type="match status" value="1"/>
</dbReference>
<accession>A0A814H7U3</accession>
<reference evidence="2" key="1">
    <citation type="submission" date="2021-02" db="EMBL/GenBank/DDBJ databases">
        <authorList>
            <person name="Nowell W R."/>
        </authorList>
    </citation>
    <scope>NUCLEOTIDE SEQUENCE</scope>
</reference>
<dbReference type="Gene3D" id="2.60.210.10">
    <property type="entry name" value="Apoptosis, Tumor Necrosis Factor Receptor Associated Protein 2, Chain A"/>
    <property type="match status" value="1"/>
</dbReference>
<dbReference type="Pfam" id="PF21355">
    <property type="entry name" value="TRAF-mep_MATH"/>
    <property type="match status" value="1"/>
</dbReference>
<dbReference type="Proteomes" id="UP000663828">
    <property type="component" value="Unassembled WGS sequence"/>
</dbReference>
<comment type="caution">
    <text evidence="2">The sequence shown here is derived from an EMBL/GenBank/DDBJ whole genome shotgun (WGS) entry which is preliminary data.</text>
</comment>
<keyword evidence="3" id="KW-1185">Reference proteome</keyword>
<proteinExistence type="predicted"/>
<organism evidence="2 3">
    <name type="scientific">Adineta ricciae</name>
    <name type="common">Rotifer</name>
    <dbReference type="NCBI Taxonomy" id="249248"/>
    <lineage>
        <taxon>Eukaryota</taxon>
        <taxon>Metazoa</taxon>
        <taxon>Spiralia</taxon>
        <taxon>Gnathifera</taxon>
        <taxon>Rotifera</taxon>
        <taxon>Eurotatoria</taxon>
        <taxon>Bdelloidea</taxon>
        <taxon>Adinetida</taxon>
        <taxon>Adinetidae</taxon>
        <taxon>Adineta</taxon>
    </lineage>
</organism>
<sequence>MRMIYFDKHTCKSAKCDLVPSMDSDYEYDSEDDYSVEWDDYERSPDEGSSGAAHLTLYLSFRHSGDKQINGENGIQVISGDENRGIIRKQDKFQEKSLTTQAPLKDIYYILTNGTLLWRITNVAEKIADARSEWHTSIYSPSFYTSTTGYKMRARLDMNGFDSARTTHMSVFLILLKGDYDAELTWPFTLSVTFCLYDQTGAARHIIDTYYPDRRSFDVVQPSSRISIGYAIPKYCPLGILKGSNNSYIRDDTMFLGVTINFDTQGKVPLFYTIA</sequence>
<dbReference type="InterPro" id="IPR008974">
    <property type="entry name" value="TRAF-like"/>
</dbReference>
<evidence type="ECO:0000313" key="3">
    <source>
        <dbReference type="Proteomes" id="UP000663828"/>
    </source>
</evidence>